<evidence type="ECO:0000256" key="5">
    <source>
        <dbReference type="ARBA" id="ARBA00022568"/>
    </source>
</evidence>
<evidence type="ECO:0000256" key="1">
    <source>
        <dbReference type="ARBA" id="ARBA00004115"/>
    </source>
</evidence>
<keyword evidence="18" id="KW-1185">Reference proteome</keyword>
<dbReference type="Proteomes" id="UP000016923">
    <property type="component" value="Unassembled WGS sequence"/>
</dbReference>
<name>S3CBR5_OPHP1</name>
<evidence type="ECO:0000256" key="16">
    <source>
        <dbReference type="SAM" id="SignalP"/>
    </source>
</evidence>
<keyword evidence="10 15" id="KW-1133">Transmembrane helix</keyword>
<feature type="region of interest" description="Disordered" evidence="14">
    <location>
        <begin position="193"/>
        <end position="239"/>
    </location>
</feature>
<keyword evidence="7 16" id="KW-0732">Signal</keyword>
<keyword evidence="8" id="KW-0256">Endoplasmic reticulum</keyword>
<evidence type="ECO:0000256" key="7">
    <source>
        <dbReference type="ARBA" id="ARBA00022729"/>
    </source>
</evidence>
<feature type="compositionally biased region" description="Gly residues" evidence="14">
    <location>
        <begin position="274"/>
        <end position="287"/>
    </location>
</feature>
<dbReference type="HOGENOM" id="CLU_046802_1_0_1"/>
<feature type="transmembrane region" description="Helical" evidence="15">
    <location>
        <begin position="164"/>
        <end position="182"/>
    </location>
</feature>
<dbReference type="EMBL" id="KE148146">
    <property type="protein sequence ID" value="EPE10327.1"/>
    <property type="molecule type" value="Genomic_DNA"/>
</dbReference>
<feature type="region of interest" description="Disordered" evidence="14">
    <location>
        <begin position="274"/>
        <end position="311"/>
    </location>
</feature>
<dbReference type="InterPro" id="IPR009567">
    <property type="entry name" value="SARAF"/>
</dbReference>
<evidence type="ECO:0000256" key="8">
    <source>
        <dbReference type="ARBA" id="ARBA00022824"/>
    </source>
</evidence>
<dbReference type="AlphaFoldDB" id="S3CBR5"/>
<feature type="compositionally biased region" description="Gly residues" evidence="14">
    <location>
        <begin position="193"/>
        <end position="213"/>
    </location>
</feature>
<keyword evidence="9" id="KW-0106">Calcium</keyword>
<keyword evidence="11" id="KW-0406">Ion transport</keyword>
<dbReference type="Pfam" id="PF06682">
    <property type="entry name" value="SARAF"/>
    <property type="match status" value="1"/>
</dbReference>
<protein>
    <recommendedName>
        <fullName evidence="3">Store-operated calcium entry-associated regulatory factor</fullName>
    </recommendedName>
    <alternativeName>
        <fullName evidence="13">Transmembrane protein 66</fullName>
    </alternativeName>
</protein>
<organism evidence="17 18">
    <name type="scientific">Ophiostoma piceae (strain UAMH 11346)</name>
    <name type="common">Sap stain fungus</name>
    <dbReference type="NCBI Taxonomy" id="1262450"/>
    <lineage>
        <taxon>Eukaryota</taxon>
        <taxon>Fungi</taxon>
        <taxon>Dikarya</taxon>
        <taxon>Ascomycota</taxon>
        <taxon>Pezizomycotina</taxon>
        <taxon>Sordariomycetes</taxon>
        <taxon>Sordariomycetidae</taxon>
        <taxon>Ophiostomatales</taxon>
        <taxon>Ophiostomataceae</taxon>
        <taxon>Ophiostoma</taxon>
    </lineage>
</organism>
<proteinExistence type="inferred from homology"/>
<evidence type="ECO:0000256" key="3">
    <source>
        <dbReference type="ARBA" id="ARBA00016584"/>
    </source>
</evidence>
<evidence type="ECO:0000256" key="14">
    <source>
        <dbReference type="SAM" id="MobiDB-lite"/>
    </source>
</evidence>
<keyword evidence="4" id="KW-0813">Transport</keyword>
<feature type="chain" id="PRO_5004518576" description="Store-operated calcium entry-associated regulatory factor" evidence="16">
    <location>
        <begin position="25"/>
        <end position="311"/>
    </location>
</feature>
<sequence length="311" mass="32512">MHLNPWSLLAVGLAGLAAVPSAAAAAKPKNAILLSKVQSLTLRDGKMTTHRRVPTIPQLKCTASPQRVCDLYTIDTMRCTNQGSGYDDEDIQWSCTASLPPELKLGGTEVVCEGYSSSDDRYVLKGSCAVEYRLLLTDYGEEKYPDLAKGDGLFNNIGSNKSSWLFWIIFVAIAAWIIWGAFGGNHNQNAGGNGRPGGGGGGGFWGGGGGGFDPGNDPPPPYPGTKPSDQQQQWRPGFWTGLAGGAAAGYAAGGRNTNFQRGYYDRDYGTGGGYGGGRSGWGGGSGSPGPSTRPVSSARNPSTGFGSTSRR</sequence>
<keyword evidence="12 15" id="KW-0472">Membrane</keyword>
<keyword evidence="6 15" id="KW-0812">Transmembrane</keyword>
<dbReference type="PANTHER" id="PTHR15929">
    <property type="entry name" value="STORE-OPERATED CALCIUM ENTRY-ASSOCIATED REGULATORY FACTOR"/>
    <property type="match status" value="1"/>
</dbReference>
<comment type="similarity">
    <text evidence="2">Belongs to the SARAF family.</text>
</comment>
<gene>
    <name evidence="17" type="ORF">F503_05422</name>
</gene>
<evidence type="ECO:0000256" key="13">
    <source>
        <dbReference type="ARBA" id="ARBA00031116"/>
    </source>
</evidence>
<accession>S3CBR5</accession>
<dbReference type="OMA" id="WILKGSC"/>
<dbReference type="STRING" id="1262450.S3CBR5"/>
<evidence type="ECO:0000256" key="10">
    <source>
        <dbReference type="ARBA" id="ARBA00022989"/>
    </source>
</evidence>
<feature type="compositionally biased region" description="Polar residues" evidence="14">
    <location>
        <begin position="294"/>
        <end position="311"/>
    </location>
</feature>
<evidence type="ECO:0000256" key="2">
    <source>
        <dbReference type="ARBA" id="ARBA00006833"/>
    </source>
</evidence>
<dbReference type="PANTHER" id="PTHR15929:SF0">
    <property type="entry name" value="STORE-OPERATED CALCIUM ENTRY-ASSOCIATED REGULATORY FACTOR"/>
    <property type="match status" value="1"/>
</dbReference>
<dbReference type="OrthoDB" id="20303at2759"/>
<evidence type="ECO:0000313" key="18">
    <source>
        <dbReference type="Proteomes" id="UP000016923"/>
    </source>
</evidence>
<reference evidence="17 18" key="1">
    <citation type="journal article" date="2013" name="BMC Genomics">
        <title>The genome and transcriptome of the pine saprophyte Ophiostoma piceae, and a comparison with the bark beetle-associated pine pathogen Grosmannia clavigera.</title>
        <authorList>
            <person name="Haridas S."/>
            <person name="Wang Y."/>
            <person name="Lim L."/>
            <person name="Massoumi Alamouti S."/>
            <person name="Jackman S."/>
            <person name="Docking R."/>
            <person name="Robertson G."/>
            <person name="Birol I."/>
            <person name="Bohlmann J."/>
            <person name="Breuil C."/>
        </authorList>
    </citation>
    <scope>NUCLEOTIDE SEQUENCE [LARGE SCALE GENOMIC DNA]</scope>
    <source>
        <strain evidence="17 18">UAMH 11346</strain>
    </source>
</reference>
<evidence type="ECO:0000256" key="15">
    <source>
        <dbReference type="SAM" id="Phobius"/>
    </source>
</evidence>
<feature type="signal peptide" evidence="16">
    <location>
        <begin position="1"/>
        <end position="24"/>
    </location>
</feature>
<dbReference type="GO" id="GO:0006816">
    <property type="term" value="P:calcium ion transport"/>
    <property type="evidence" value="ECO:0007669"/>
    <property type="project" value="UniProtKB-KW"/>
</dbReference>
<evidence type="ECO:0000256" key="11">
    <source>
        <dbReference type="ARBA" id="ARBA00023065"/>
    </source>
</evidence>
<comment type="subcellular location">
    <subcellularLocation>
        <location evidence="1">Endoplasmic reticulum membrane</location>
        <topology evidence="1">Single-pass type I membrane protein</topology>
    </subcellularLocation>
</comment>
<evidence type="ECO:0000256" key="9">
    <source>
        <dbReference type="ARBA" id="ARBA00022837"/>
    </source>
</evidence>
<evidence type="ECO:0000256" key="6">
    <source>
        <dbReference type="ARBA" id="ARBA00022692"/>
    </source>
</evidence>
<evidence type="ECO:0000256" key="12">
    <source>
        <dbReference type="ARBA" id="ARBA00023136"/>
    </source>
</evidence>
<evidence type="ECO:0000313" key="17">
    <source>
        <dbReference type="EMBL" id="EPE10327.1"/>
    </source>
</evidence>
<evidence type="ECO:0000256" key="4">
    <source>
        <dbReference type="ARBA" id="ARBA00022448"/>
    </source>
</evidence>
<dbReference type="VEuPathDB" id="FungiDB:F503_05422"/>
<dbReference type="eggNOG" id="ENOG502QT6Y">
    <property type="taxonomic scope" value="Eukaryota"/>
</dbReference>
<dbReference type="GO" id="GO:0005789">
    <property type="term" value="C:endoplasmic reticulum membrane"/>
    <property type="evidence" value="ECO:0007669"/>
    <property type="project" value="UniProtKB-SubCell"/>
</dbReference>
<dbReference type="GO" id="GO:2001256">
    <property type="term" value="P:regulation of store-operated calcium entry"/>
    <property type="evidence" value="ECO:0007669"/>
    <property type="project" value="InterPro"/>
</dbReference>
<keyword evidence="5" id="KW-0109">Calcium transport</keyword>